<dbReference type="GO" id="GO:0005524">
    <property type="term" value="F:ATP binding"/>
    <property type="evidence" value="ECO:0007669"/>
    <property type="project" value="UniProtKB-KW"/>
</dbReference>
<keyword evidence="7" id="KW-1185">Reference proteome</keyword>
<dbReference type="OMA" id="HNNGSSW"/>
<proteinExistence type="predicted"/>
<dbReference type="GO" id="GO:0004674">
    <property type="term" value="F:protein serine/threonine kinase activity"/>
    <property type="evidence" value="ECO:0007669"/>
    <property type="project" value="TreeGrafter"/>
</dbReference>
<dbReference type="PANTHER" id="PTHR44329:SF288">
    <property type="entry name" value="MITOGEN-ACTIVATED PROTEIN KINASE KINASE KINASE 20"/>
    <property type="match status" value="1"/>
</dbReference>
<dbReference type="STRING" id="69771.A0A1V6PKW4"/>
<keyword evidence="4" id="KW-0067">ATP-binding</keyword>
<keyword evidence="1" id="KW-0808">Transferase</keyword>
<dbReference type="InterPro" id="IPR011009">
    <property type="entry name" value="Kinase-like_dom_sf"/>
</dbReference>
<comment type="caution">
    <text evidence="6">The sequence shown here is derived from an EMBL/GenBank/DDBJ whole genome shotgun (WGS) entry which is preliminary data.</text>
</comment>
<evidence type="ECO:0000256" key="4">
    <source>
        <dbReference type="ARBA" id="ARBA00022840"/>
    </source>
</evidence>
<evidence type="ECO:0000256" key="2">
    <source>
        <dbReference type="ARBA" id="ARBA00022741"/>
    </source>
</evidence>
<sequence length="394" mass="44050">MSAEMPSSPYRLDFKAFHDWNGDRPSQTLIFHNNGSSWWIKVEVDWPLPESILKLGHFQHRATFREFIEAIDFTQLPLLDNTVTSIVLSLAEQRHNPIMIRDGFQTHTNFYIDMAHQLCYTIAEDPKKVIYPTLDRDVNVPTIEATCLQNIELVAPAVSTVTFRQQKLAYKTIDRPIYIPEDTKSIMDEVEALALFSGHPNIAQLVGLVVSENPYKTCPSNDMPTVVTGFLLEYYSGGSLDKFIEESEIQKDSLPIQWATQIGSALETLHAKGRTHLDIKQSNVLLDAEQNAILIDISGTGGYTWEWLSPEIQDIVLNNVELLPWDMPFETRVAADCWAFGKLLLALAEKSGTGSVSEALRSVADGLMETAPEVRVSLGGALAQLKSRQVESAS</sequence>
<protein>
    <recommendedName>
        <fullName evidence="5">Protein kinase domain-containing protein</fullName>
    </recommendedName>
</protein>
<dbReference type="SUPFAM" id="SSF56112">
    <property type="entry name" value="Protein kinase-like (PK-like)"/>
    <property type="match status" value="1"/>
</dbReference>
<evidence type="ECO:0000313" key="7">
    <source>
        <dbReference type="Proteomes" id="UP000191522"/>
    </source>
</evidence>
<evidence type="ECO:0000259" key="5">
    <source>
        <dbReference type="PROSITE" id="PS50011"/>
    </source>
</evidence>
<dbReference type="PANTHER" id="PTHR44329">
    <property type="entry name" value="SERINE/THREONINE-PROTEIN KINASE TNNI3K-RELATED"/>
    <property type="match status" value="1"/>
</dbReference>
<dbReference type="PROSITE" id="PS50011">
    <property type="entry name" value="PROTEIN_KINASE_DOM"/>
    <property type="match status" value="1"/>
</dbReference>
<dbReference type="Proteomes" id="UP000191522">
    <property type="component" value="Unassembled WGS sequence"/>
</dbReference>
<name>A0A1V6PKW4_PENDC</name>
<keyword evidence="2" id="KW-0547">Nucleotide-binding</keyword>
<dbReference type="Gene3D" id="1.10.510.10">
    <property type="entry name" value="Transferase(Phosphotransferase) domain 1"/>
    <property type="match status" value="1"/>
</dbReference>
<dbReference type="InterPro" id="IPR000719">
    <property type="entry name" value="Prot_kinase_dom"/>
</dbReference>
<dbReference type="EMBL" id="MDYL01000002">
    <property type="protein sequence ID" value="OQD77634.1"/>
    <property type="molecule type" value="Genomic_DNA"/>
</dbReference>
<evidence type="ECO:0000313" key="6">
    <source>
        <dbReference type="EMBL" id="OQD77634.1"/>
    </source>
</evidence>
<dbReference type="AlphaFoldDB" id="A0A1V6PKW4"/>
<keyword evidence="3" id="KW-0418">Kinase</keyword>
<accession>A0A1V6PKW4</accession>
<feature type="domain" description="Protein kinase" evidence="5">
    <location>
        <begin position="116"/>
        <end position="394"/>
    </location>
</feature>
<evidence type="ECO:0000256" key="1">
    <source>
        <dbReference type="ARBA" id="ARBA00022679"/>
    </source>
</evidence>
<dbReference type="Pfam" id="PF00069">
    <property type="entry name" value="Pkinase"/>
    <property type="match status" value="1"/>
</dbReference>
<reference evidence="7" key="1">
    <citation type="journal article" date="2017" name="Nat. Microbiol.">
        <title>Global analysis of biosynthetic gene clusters reveals vast potential of secondary metabolite production in Penicillium species.</title>
        <authorList>
            <person name="Nielsen J.C."/>
            <person name="Grijseels S."/>
            <person name="Prigent S."/>
            <person name="Ji B."/>
            <person name="Dainat J."/>
            <person name="Nielsen K.F."/>
            <person name="Frisvad J.C."/>
            <person name="Workman M."/>
            <person name="Nielsen J."/>
        </authorList>
    </citation>
    <scope>NUCLEOTIDE SEQUENCE [LARGE SCALE GENOMIC DNA]</scope>
    <source>
        <strain evidence="7">IBT 11843</strain>
    </source>
</reference>
<evidence type="ECO:0000256" key="3">
    <source>
        <dbReference type="ARBA" id="ARBA00022777"/>
    </source>
</evidence>
<dbReference type="OrthoDB" id="4062651at2759"/>
<dbReference type="SMART" id="SM00220">
    <property type="entry name" value="S_TKc"/>
    <property type="match status" value="1"/>
</dbReference>
<organism evidence="6 7">
    <name type="scientific">Penicillium decumbens</name>
    <dbReference type="NCBI Taxonomy" id="69771"/>
    <lineage>
        <taxon>Eukaryota</taxon>
        <taxon>Fungi</taxon>
        <taxon>Dikarya</taxon>
        <taxon>Ascomycota</taxon>
        <taxon>Pezizomycotina</taxon>
        <taxon>Eurotiomycetes</taxon>
        <taxon>Eurotiomycetidae</taxon>
        <taxon>Eurotiales</taxon>
        <taxon>Aspergillaceae</taxon>
        <taxon>Penicillium</taxon>
    </lineage>
</organism>
<dbReference type="InterPro" id="IPR051681">
    <property type="entry name" value="Ser/Thr_Kinases-Pseudokinases"/>
</dbReference>
<gene>
    <name evidence="6" type="ORF">PENDEC_c002G01880</name>
</gene>